<dbReference type="GO" id="GO:0006281">
    <property type="term" value="P:DNA repair"/>
    <property type="evidence" value="ECO:0007669"/>
    <property type="project" value="InterPro"/>
</dbReference>
<sequence length="186" mass="20562">MGASFPPGPGGRGEPQAAGPGSPTRWEALRPIYLRTLCFIRDGDRVLLVRRRKPPNEGLYNAPGGKIEPHEDPYEAVLREVHEESGLRIRGPQLRAVITVITQTTGAQWLLFVFVAEHPSDPPDPVATDEGDLQWVPLKEISTLPVVSDIPLMLPYLFVRGGVLMGKIHCDNDDADSMLAYEFRIT</sequence>
<dbReference type="PRINTS" id="PR01402">
    <property type="entry name" value="MUTATORMUTX"/>
</dbReference>
<evidence type="ECO:0000313" key="9">
    <source>
        <dbReference type="Proteomes" id="UP000320048"/>
    </source>
</evidence>
<evidence type="ECO:0000256" key="4">
    <source>
        <dbReference type="ARBA" id="ARBA00022801"/>
    </source>
</evidence>
<dbReference type="InterPro" id="IPR020084">
    <property type="entry name" value="NUDIX_hydrolase_CS"/>
</dbReference>
<keyword evidence="3" id="KW-0479">Metal-binding</keyword>
<name>A0A537JGE4_9BACT</name>
<evidence type="ECO:0000256" key="2">
    <source>
        <dbReference type="ARBA" id="ARBA00005582"/>
    </source>
</evidence>
<comment type="similarity">
    <text evidence="2">Belongs to the Nudix hydrolase family.</text>
</comment>
<dbReference type="GO" id="GO:0008413">
    <property type="term" value="F:8-oxo-7,8-dihydroguanosine triphosphate pyrophosphatase activity"/>
    <property type="evidence" value="ECO:0007669"/>
    <property type="project" value="InterPro"/>
</dbReference>
<evidence type="ECO:0000256" key="1">
    <source>
        <dbReference type="ARBA" id="ARBA00001946"/>
    </source>
</evidence>
<comment type="caution">
    <text evidence="8">The sequence shown here is derived from an EMBL/GenBank/DDBJ whole genome shotgun (WGS) entry which is preliminary data.</text>
</comment>
<accession>A0A537JGE4</accession>
<dbReference type="PROSITE" id="PS51462">
    <property type="entry name" value="NUDIX"/>
    <property type="match status" value="1"/>
</dbReference>
<dbReference type="AlphaFoldDB" id="A0A537JGE4"/>
<dbReference type="SUPFAM" id="SSF55811">
    <property type="entry name" value="Nudix"/>
    <property type="match status" value="1"/>
</dbReference>
<evidence type="ECO:0000256" key="5">
    <source>
        <dbReference type="ARBA" id="ARBA00022842"/>
    </source>
</evidence>
<dbReference type="PANTHER" id="PTHR43758">
    <property type="entry name" value="7,8-DIHYDRO-8-OXOGUANINE TRIPHOSPHATASE"/>
    <property type="match status" value="1"/>
</dbReference>
<dbReference type="GO" id="GO:0005737">
    <property type="term" value="C:cytoplasm"/>
    <property type="evidence" value="ECO:0007669"/>
    <property type="project" value="TreeGrafter"/>
</dbReference>
<dbReference type="Pfam" id="PF00293">
    <property type="entry name" value="NUDIX"/>
    <property type="match status" value="1"/>
</dbReference>
<feature type="region of interest" description="Disordered" evidence="6">
    <location>
        <begin position="1"/>
        <end position="24"/>
    </location>
</feature>
<dbReference type="Gene3D" id="3.90.79.10">
    <property type="entry name" value="Nucleoside Triphosphate Pyrophosphohydrolase"/>
    <property type="match status" value="1"/>
</dbReference>
<keyword evidence="4" id="KW-0378">Hydrolase</keyword>
<dbReference type="InterPro" id="IPR015797">
    <property type="entry name" value="NUDIX_hydrolase-like_dom_sf"/>
</dbReference>
<dbReference type="Proteomes" id="UP000320048">
    <property type="component" value="Unassembled WGS sequence"/>
</dbReference>
<comment type="cofactor">
    <cofactor evidence="1">
        <name>Mg(2+)</name>
        <dbReference type="ChEBI" id="CHEBI:18420"/>
    </cofactor>
</comment>
<dbReference type="EMBL" id="VBAO01000119">
    <property type="protein sequence ID" value="TMI82564.1"/>
    <property type="molecule type" value="Genomic_DNA"/>
</dbReference>
<gene>
    <name evidence="8" type="ORF">E6H04_04520</name>
</gene>
<reference evidence="8 9" key="1">
    <citation type="journal article" date="2019" name="Nat. Microbiol.">
        <title>Mediterranean grassland soil C-N compound turnover is dependent on rainfall and depth, and is mediated by genomically divergent microorganisms.</title>
        <authorList>
            <person name="Diamond S."/>
            <person name="Andeer P.F."/>
            <person name="Li Z."/>
            <person name="Crits-Christoph A."/>
            <person name="Burstein D."/>
            <person name="Anantharaman K."/>
            <person name="Lane K.R."/>
            <person name="Thomas B.C."/>
            <person name="Pan C."/>
            <person name="Northen T.R."/>
            <person name="Banfield J.F."/>
        </authorList>
    </citation>
    <scope>NUCLEOTIDE SEQUENCE [LARGE SCALE GENOMIC DNA]</scope>
    <source>
        <strain evidence="8">NP_7</strain>
    </source>
</reference>
<dbReference type="InterPro" id="IPR000086">
    <property type="entry name" value="NUDIX_hydrolase_dom"/>
</dbReference>
<dbReference type="PROSITE" id="PS00893">
    <property type="entry name" value="NUDIX_BOX"/>
    <property type="match status" value="1"/>
</dbReference>
<dbReference type="GO" id="GO:0046872">
    <property type="term" value="F:metal ion binding"/>
    <property type="evidence" value="ECO:0007669"/>
    <property type="project" value="UniProtKB-KW"/>
</dbReference>
<evidence type="ECO:0000256" key="6">
    <source>
        <dbReference type="SAM" id="MobiDB-lite"/>
    </source>
</evidence>
<feature type="domain" description="Nudix hydrolase" evidence="7">
    <location>
        <begin position="31"/>
        <end position="159"/>
    </location>
</feature>
<dbReference type="CDD" id="cd18886">
    <property type="entry name" value="NUDIX_MutT_Nudt1"/>
    <property type="match status" value="1"/>
</dbReference>
<evidence type="ECO:0000313" key="8">
    <source>
        <dbReference type="EMBL" id="TMI82564.1"/>
    </source>
</evidence>
<protein>
    <submittedName>
        <fullName evidence="8">8-oxo-dGTP diphosphatase</fullName>
    </submittedName>
</protein>
<keyword evidence="5" id="KW-0460">Magnesium</keyword>
<evidence type="ECO:0000259" key="7">
    <source>
        <dbReference type="PROSITE" id="PS51462"/>
    </source>
</evidence>
<evidence type="ECO:0000256" key="3">
    <source>
        <dbReference type="ARBA" id="ARBA00022723"/>
    </source>
</evidence>
<dbReference type="PANTHER" id="PTHR43758:SF2">
    <property type="entry name" value="OXIDIZED PURINE NUCLEOSIDE TRIPHOSPHATE HYDROLASE"/>
    <property type="match status" value="1"/>
</dbReference>
<dbReference type="InterPro" id="IPR003562">
    <property type="entry name" value="Mutator_MutX_prot"/>
</dbReference>
<proteinExistence type="inferred from homology"/>
<organism evidence="8 9">
    <name type="scientific">Candidatus Segetimicrobium genomatis</name>
    <dbReference type="NCBI Taxonomy" id="2569760"/>
    <lineage>
        <taxon>Bacteria</taxon>
        <taxon>Bacillati</taxon>
        <taxon>Candidatus Sysuimicrobiota</taxon>
        <taxon>Candidatus Sysuimicrobiia</taxon>
        <taxon>Candidatus Sysuimicrobiales</taxon>
        <taxon>Candidatus Segetimicrobiaceae</taxon>
        <taxon>Candidatus Segetimicrobium</taxon>
    </lineage>
</organism>